<accession>A0A5B9DA32</accession>
<name>A0A5B9DA32_9ARCH</name>
<organism evidence="1 2">
    <name type="scientific">Promethearchaeum syntrophicum</name>
    <dbReference type="NCBI Taxonomy" id="2594042"/>
    <lineage>
        <taxon>Archaea</taxon>
        <taxon>Promethearchaeati</taxon>
        <taxon>Promethearchaeota</taxon>
        <taxon>Promethearchaeia</taxon>
        <taxon>Promethearchaeales</taxon>
        <taxon>Promethearchaeaceae</taxon>
        <taxon>Promethearchaeum</taxon>
    </lineage>
</organism>
<dbReference type="PANTHER" id="PTHR36216:SF1">
    <property type="entry name" value="HTH ARSR-TYPE DOMAIN-CONTAINING PROTEIN"/>
    <property type="match status" value="1"/>
</dbReference>
<dbReference type="PANTHER" id="PTHR36216">
    <property type="entry name" value="TRANSCRIPTIONAL REGULATOR, TRMB"/>
    <property type="match status" value="1"/>
</dbReference>
<proteinExistence type="predicted"/>
<dbReference type="CDD" id="cd00090">
    <property type="entry name" value="HTH_ARSR"/>
    <property type="match status" value="1"/>
</dbReference>
<dbReference type="AlphaFoldDB" id="A0A5B9DA32"/>
<gene>
    <name evidence="1" type="ORF">DSAG12_01791</name>
</gene>
<dbReference type="SUPFAM" id="SSF46785">
    <property type="entry name" value="Winged helix' DNA-binding domain"/>
    <property type="match status" value="2"/>
</dbReference>
<dbReference type="KEGG" id="psyt:DSAG12_01791"/>
<dbReference type="InterPro" id="IPR036390">
    <property type="entry name" value="WH_DNA-bd_sf"/>
</dbReference>
<dbReference type="InterPro" id="IPR036388">
    <property type="entry name" value="WH-like_DNA-bd_sf"/>
</dbReference>
<dbReference type="InterPro" id="IPR056504">
    <property type="entry name" value="HTH_HVO_0163_N"/>
</dbReference>
<dbReference type="Gene3D" id="1.10.10.10">
    <property type="entry name" value="Winged helix-like DNA-binding domain superfamily/Winged helix DNA-binding domain"/>
    <property type="match status" value="2"/>
</dbReference>
<dbReference type="Pfam" id="PF13412">
    <property type="entry name" value="HTH_24"/>
    <property type="match status" value="1"/>
</dbReference>
<sequence>MLNNKQELYINYYFHPVRKPRWMSHLYTLFLVVLFFGFNQIIITIWKINSPISMNSIFDGPNFFPKFRIEFSIILMLSIVFFSTEIDFVHYKNQILHYTSIYKGYHRLSKEDVFENENRQEIIKIILNNPGIHYNLILKQSKLPSGQLQWHLNILSQYGVIKREKVGRYLVFYPVLNDESIEKTENIFIRSPTTMKIYNIIQDSPGICSSTIAKMLKLKRNSVKYHIDKLLTEDYIVSVQNGRKNHLYKMDL</sequence>
<evidence type="ECO:0000313" key="1">
    <source>
        <dbReference type="EMBL" id="QEE15963.2"/>
    </source>
</evidence>
<reference evidence="1 2" key="1">
    <citation type="journal article" date="2020" name="Nature">
        <title>Isolation of an archaeon at the prokaryote-eukaryote interface.</title>
        <authorList>
            <person name="Imachi H."/>
            <person name="Nobu M.K."/>
            <person name="Nakahara N."/>
            <person name="Morono Y."/>
            <person name="Ogawara M."/>
            <person name="Takaki Y."/>
            <person name="Takano Y."/>
            <person name="Uematsu K."/>
            <person name="Ikuta T."/>
            <person name="Ito M."/>
            <person name="Matsui Y."/>
            <person name="Miyazaki M."/>
            <person name="Murata K."/>
            <person name="Saito Y."/>
            <person name="Sakai S."/>
            <person name="Song C."/>
            <person name="Tasumi E."/>
            <person name="Yamanaka Y."/>
            <person name="Yamaguchi T."/>
            <person name="Kamagata Y."/>
            <person name="Tamaki H."/>
            <person name="Takai K."/>
        </authorList>
    </citation>
    <scope>NUCLEOTIDE SEQUENCE [LARGE SCALE GENOMIC DNA]</scope>
    <source>
        <strain evidence="1 2">MK-D1</strain>
    </source>
</reference>
<dbReference type="EMBL" id="CP042905">
    <property type="protein sequence ID" value="QEE15963.2"/>
    <property type="molecule type" value="Genomic_DNA"/>
</dbReference>
<dbReference type="Pfam" id="PF24266">
    <property type="entry name" value="HTH_HVO_0163_N"/>
    <property type="match status" value="1"/>
</dbReference>
<reference evidence="1 2" key="2">
    <citation type="journal article" date="2024" name="Int. J. Syst. Evol. Microbiol.">
        <title>Promethearchaeum syntrophicum gen. nov., sp. nov., an anaerobic, obligately syntrophic archaeon, the first isolate of the lineage 'Asgard' archaea, and proposal of the new archaeal phylum Promethearchaeota phyl. nov. and kingdom Promethearchaeati regn. nov.</title>
        <authorList>
            <person name="Imachi H."/>
            <person name="Nobu M.K."/>
            <person name="Kato S."/>
            <person name="Takaki Y."/>
            <person name="Miyazaki M."/>
            <person name="Miyata M."/>
            <person name="Ogawara M."/>
            <person name="Saito Y."/>
            <person name="Sakai S."/>
            <person name="Tahara Y.O."/>
            <person name="Takano Y."/>
            <person name="Tasumi E."/>
            <person name="Uematsu K."/>
            <person name="Yoshimura T."/>
            <person name="Itoh T."/>
            <person name="Ohkuma M."/>
            <person name="Takai K."/>
        </authorList>
    </citation>
    <scope>NUCLEOTIDE SEQUENCE [LARGE SCALE GENOMIC DNA]</scope>
    <source>
        <strain evidence="1 2">MK-D1</strain>
    </source>
</reference>
<dbReference type="Proteomes" id="UP000321408">
    <property type="component" value="Chromosome"/>
</dbReference>
<keyword evidence="2" id="KW-1185">Reference proteome</keyword>
<protein>
    <submittedName>
        <fullName evidence="1">Winged helix-turn-helix transcriptional regulator</fullName>
    </submittedName>
</protein>
<evidence type="ECO:0000313" key="2">
    <source>
        <dbReference type="Proteomes" id="UP000321408"/>
    </source>
</evidence>
<dbReference type="InterPro" id="IPR011991">
    <property type="entry name" value="ArsR-like_HTH"/>
</dbReference>